<feature type="region of interest" description="Disordered" evidence="1">
    <location>
        <begin position="589"/>
        <end position="788"/>
    </location>
</feature>
<feature type="domain" description="Cryptic loci regulator 2 N-terminal" evidence="2">
    <location>
        <begin position="73"/>
        <end position="140"/>
    </location>
</feature>
<organism evidence="3 4">
    <name type="scientific">Protomyces lactucae-debilis</name>
    <dbReference type="NCBI Taxonomy" id="2754530"/>
    <lineage>
        <taxon>Eukaryota</taxon>
        <taxon>Fungi</taxon>
        <taxon>Dikarya</taxon>
        <taxon>Ascomycota</taxon>
        <taxon>Taphrinomycotina</taxon>
        <taxon>Taphrinomycetes</taxon>
        <taxon>Taphrinales</taxon>
        <taxon>Protomycetaceae</taxon>
        <taxon>Protomyces</taxon>
    </lineage>
</organism>
<evidence type="ECO:0000259" key="2">
    <source>
        <dbReference type="Pfam" id="PF16761"/>
    </source>
</evidence>
<dbReference type="GO" id="GO:0033553">
    <property type="term" value="C:rDNA heterochromatin"/>
    <property type="evidence" value="ECO:0007669"/>
    <property type="project" value="TreeGrafter"/>
</dbReference>
<dbReference type="AlphaFoldDB" id="A0A1Y2FQ62"/>
<dbReference type="PANTHER" id="PTHR38046:SF1">
    <property type="entry name" value="CRYPTIC LOCI REGULATOR 2"/>
    <property type="match status" value="1"/>
</dbReference>
<evidence type="ECO:0000313" key="4">
    <source>
        <dbReference type="Proteomes" id="UP000193685"/>
    </source>
</evidence>
<gene>
    <name evidence="3" type="ORF">BCR37DRAFT_377438</name>
</gene>
<keyword evidence="4" id="KW-1185">Reference proteome</keyword>
<dbReference type="STRING" id="56484.A0A1Y2FQ62"/>
<dbReference type="GeneID" id="63785424"/>
<dbReference type="PANTHER" id="PTHR38046">
    <property type="entry name" value="CRYPTIC LOCI REGULATOR 2"/>
    <property type="match status" value="1"/>
</dbReference>
<dbReference type="GO" id="GO:0030466">
    <property type="term" value="P:silent mating-type cassette heterochromatin formation"/>
    <property type="evidence" value="ECO:0007669"/>
    <property type="project" value="TreeGrafter"/>
</dbReference>
<feature type="region of interest" description="Disordered" evidence="1">
    <location>
        <begin position="501"/>
        <end position="577"/>
    </location>
</feature>
<dbReference type="GO" id="GO:0070824">
    <property type="term" value="C:SHREC complex"/>
    <property type="evidence" value="ECO:0007669"/>
    <property type="project" value="InterPro"/>
</dbReference>
<dbReference type="RefSeq" id="XP_040727219.1">
    <property type="nucleotide sequence ID" value="XM_040868825.1"/>
</dbReference>
<comment type="caution">
    <text evidence="3">The sequence shown here is derived from an EMBL/GenBank/DDBJ whole genome shotgun (WGS) entry which is preliminary data.</text>
</comment>
<dbReference type="Proteomes" id="UP000193685">
    <property type="component" value="Unassembled WGS sequence"/>
</dbReference>
<dbReference type="EMBL" id="MCFI01000004">
    <property type="protein sequence ID" value="ORY85737.1"/>
    <property type="molecule type" value="Genomic_DNA"/>
</dbReference>
<dbReference type="OrthoDB" id="2421327at2759"/>
<sequence>MTEPLAIRCDFSDAIPGQVPAHHELDEDDELSSELLDHYVRRHDGTPRRLRWLSALGQFVKQNTSLRDTAHHYTLDDFPEGYVFLEEFSRAGNYRYKGEASLWGHPSGKHYASVAEFQKHLLWLLLDAQHIPANCLCKLCRQHRTEAQANKVQLGLPVTERAPLMTGMSDIALVIMAKARADQARDLAPHAPIYRSFEIVKHLAKKATFIVVSSRMLVVPDMSPANQLPAPVRVPHYTLVAMNSPHEQLEGVPQADLAPFFAITGDEDQILRDPPHVCSTASPIGKFQLQYADEALQEPIGPRFTGFFLGPEKVYCSDIVRIASREGERTKYKLMQVSDIFLDSQTKIYKVRGDVFAFRHKRDTDVATTPKPIGSDTRPIPAQILQHALIANLDVTFINKPLTRCESVLGDIMGRDYPLSSLPRSGRKFASLASVTLSQLYNCRANALSDELRNRVNELLKAERDEPLEPTIRRGQDGVATPSKLGAVSATLNINGITQSANGSRGVSLRGSPEMDNSLDEPMPAHLSKAGSNTKINIKSSSGLTPKSPHRPALWNPRRQHHGATSATGNETDHGPVRRRISYTQATSILPDHVDQSNVLPNQPAKAQRAGRTRPSGRTGHASSDSSDGLPVVRRKRRSNRGTSRSTVHRIVSHGSDSSADADVMRQQLGSSQGNVASPKVKQLAQSGNEEDNPILHRRNIKPTQISSRKRQKRVALSAESSGEEQEPLERQINARTPAHQETQSGDRARNLTDVGKANDSTQVTRKVRGGPSLPGGSQPRQSNGLVRTQPMPVASERPERQLNTTTAQQSNLSIAQAREKLQNLAGTVLKGNSTMVNGARRPDKTGSVSIIHPSAKQPVRAPSIPSQQNSGKRVQNTAGRAAGAPDSIDDIDLFATTASEYSSD</sequence>
<feature type="compositionally biased region" description="Polar residues" evidence="1">
    <location>
        <begin position="865"/>
        <end position="879"/>
    </location>
</feature>
<accession>A0A1Y2FQ62</accession>
<feature type="compositionally biased region" description="Polar residues" evidence="1">
    <location>
        <begin position="530"/>
        <end position="545"/>
    </location>
</feature>
<proteinExistence type="predicted"/>
<feature type="region of interest" description="Disordered" evidence="1">
    <location>
        <begin position="834"/>
        <end position="889"/>
    </location>
</feature>
<name>A0A1Y2FQ62_PROLT</name>
<reference evidence="3 4" key="1">
    <citation type="submission" date="2016-07" db="EMBL/GenBank/DDBJ databases">
        <title>Pervasive Adenine N6-methylation of Active Genes in Fungi.</title>
        <authorList>
            <consortium name="DOE Joint Genome Institute"/>
            <person name="Mondo S.J."/>
            <person name="Dannebaum R.O."/>
            <person name="Kuo R.C."/>
            <person name="Labutti K."/>
            <person name="Haridas S."/>
            <person name="Kuo A."/>
            <person name="Salamov A."/>
            <person name="Ahrendt S.R."/>
            <person name="Lipzen A."/>
            <person name="Sullivan W."/>
            <person name="Andreopoulos W.B."/>
            <person name="Clum A."/>
            <person name="Lindquist E."/>
            <person name="Daum C."/>
            <person name="Ramamoorthy G.K."/>
            <person name="Gryganskyi A."/>
            <person name="Culley D."/>
            <person name="Magnuson J.K."/>
            <person name="James T.Y."/>
            <person name="O'Malley M.A."/>
            <person name="Stajich J.E."/>
            <person name="Spatafora J.W."/>
            <person name="Visel A."/>
            <person name="Grigoriev I.V."/>
        </authorList>
    </citation>
    <scope>NUCLEOTIDE SEQUENCE [LARGE SCALE GENOMIC DNA]</scope>
    <source>
        <strain evidence="3 4">12-1054</strain>
    </source>
</reference>
<dbReference type="InterPro" id="IPR038986">
    <property type="entry name" value="Clr2"/>
</dbReference>
<dbReference type="InterPro" id="IPR031915">
    <property type="entry name" value="Clr2_N"/>
</dbReference>
<evidence type="ECO:0000313" key="3">
    <source>
        <dbReference type="EMBL" id="ORY85737.1"/>
    </source>
</evidence>
<evidence type="ECO:0000256" key="1">
    <source>
        <dbReference type="SAM" id="MobiDB-lite"/>
    </source>
</evidence>
<dbReference type="Pfam" id="PF16761">
    <property type="entry name" value="Clr2_transil"/>
    <property type="match status" value="1"/>
</dbReference>
<dbReference type="GO" id="GO:0031934">
    <property type="term" value="C:mating-type region heterochromatin"/>
    <property type="evidence" value="ECO:0007669"/>
    <property type="project" value="TreeGrafter"/>
</dbReference>
<protein>
    <recommendedName>
        <fullName evidence="2">Cryptic loci regulator 2 N-terminal domain-containing protein</fullName>
    </recommendedName>
</protein>